<dbReference type="EC" id="1.8.4.11" evidence="1"/>
<evidence type="ECO:0000256" key="4">
    <source>
        <dbReference type="ARBA" id="ARBA00048782"/>
    </source>
</evidence>
<dbReference type="PANTHER" id="PTHR43774">
    <property type="entry name" value="PEPTIDE METHIONINE SULFOXIDE REDUCTASE"/>
    <property type="match status" value="1"/>
</dbReference>
<dbReference type="RefSeq" id="WP_091395395.1">
    <property type="nucleotide sequence ID" value="NZ_BKAI01000006.1"/>
</dbReference>
<dbReference type="STRING" id="1128970.SAMN04487935_2272"/>
<evidence type="ECO:0000313" key="6">
    <source>
        <dbReference type="EMBL" id="SDK00383.1"/>
    </source>
</evidence>
<dbReference type="Pfam" id="PF01625">
    <property type="entry name" value="PMSR"/>
    <property type="match status" value="1"/>
</dbReference>
<proteinExistence type="predicted"/>
<dbReference type="InterPro" id="IPR002569">
    <property type="entry name" value="Met_Sox_Rdtase_MsrA_dom"/>
</dbReference>
<evidence type="ECO:0000256" key="2">
    <source>
        <dbReference type="ARBA" id="ARBA00023002"/>
    </source>
</evidence>
<dbReference type="PANTHER" id="PTHR43774:SF1">
    <property type="entry name" value="PEPTIDE METHIONINE SULFOXIDE REDUCTASE MSRA 2"/>
    <property type="match status" value="1"/>
</dbReference>
<accession>A0A1G8YCI5</accession>
<keyword evidence="2" id="KW-0560">Oxidoreductase</keyword>
<evidence type="ECO:0000259" key="5">
    <source>
        <dbReference type="Pfam" id="PF01625"/>
    </source>
</evidence>
<reference evidence="6 7" key="1">
    <citation type="submission" date="2016-10" db="EMBL/GenBank/DDBJ databases">
        <authorList>
            <person name="de Groot N.N."/>
        </authorList>
    </citation>
    <scope>NUCLEOTIDE SEQUENCE [LARGE SCALE GENOMIC DNA]</scope>
    <source>
        <strain evidence="6 7">CGMCC 1.10076</strain>
    </source>
</reference>
<feature type="domain" description="Peptide methionine sulphoxide reductase MsrA" evidence="5">
    <location>
        <begin position="4"/>
        <end position="140"/>
    </location>
</feature>
<evidence type="ECO:0000256" key="1">
    <source>
        <dbReference type="ARBA" id="ARBA00012502"/>
    </source>
</evidence>
<sequence>MIRKAAFGGGCHWCTEAVFAALKGVIAVEQGWIASDGENDTFSEGVIVTFDPDTIGFKVLISIHLHTHSATSVHSMRGKYRSAVYVFTDKDAAIAAKTIETLQQDFETEIITKVLPFRDFKRNNPEALNYYFNDPQKPFCETYINPKLKMLLSKFTAVADLEKLQHLI</sequence>
<keyword evidence="7" id="KW-1185">Reference proteome</keyword>
<dbReference type="OrthoDB" id="4174719at2"/>
<dbReference type="EMBL" id="FNEZ01000003">
    <property type="protein sequence ID" value="SDK00383.1"/>
    <property type="molecule type" value="Genomic_DNA"/>
</dbReference>
<dbReference type="Gene3D" id="3.30.1060.10">
    <property type="entry name" value="Peptide methionine sulphoxide reductase MsrA"/>
    <property type="match status" value="1"/>
</dbReference>
<evidence type="ECO:0000256" key="3">
    <source>
        <dbReference type="ARBA" id="ARBA00047806"/>
    </source>
</evidence>
<protein>
    <recommendedName>
        <fullName evidence="1">peptide-methionine (S)-S-oxide reductase</fullName>
        <ecNumber evidence="1">1.8.4.11</ecNumber>
    </recommendedName>
</protein>
<name>A0A1G8YCI5_9FLAO</name>
<dbReference type="InterPro" id="IPR036509">
    <property type="entry name" value="Met_Sox_Rdtase_MsrA_sf"/>
</dbReference>
<dbReference type="GO" id="GO:0008113">
    <property type="term" value="F:peptide-methionine (S)-S-oxide reductase activity"/>
    <property type="evidence" value="ECO:0007669"/>
    <property type="project" value="UniProtKB-EC"/>
</dbReference>
<dbReference type="AlphaFoldDB" id="A0A1G8YCI5"/>
<comment type="catalytic activity">
    <reaction evidence="4">
        <text>[thioredoxin]-disulfide + L-methionine + H2O = L-methionine (S)-S-oxide + [thioredoxin]-dithiol</text>
        <dbReference type="Rhea" id="RHEA:19993"/>
        <dbReference type="Rhea" id="RHEA-COMP:10698"/>
        <dbReference type="Rhea" id="RHEA-COMP:10700"/>
        <dbReference type="ChEBI" id="CHEBI:15377"/>
        <dbReference type="ChEBI" id="CHEBI:29950"/>
        <dbReference type="ChEBI" id="CHEBI:50058"/>
        <dbReference type="ChEBI" id="CHEBI:57844"/>
        <dbReference type="ChEBI" id="CHEBI:58772"/>
        <dbReference type="EC" id="1.8.4.11"/>
    </reaction>
</comment>
<evidence type="ECO:0000313" key="7">
    <source>
        <dbReference type="Proteomes" id="UP000199580"/>
    </source>
</evidence>
<gene>
    <name evidence="6" type="ORF">SAMN04487935_2272</name>
</gene>
<organism evidence="6 7">
    <name type="scientific">Flavobacterium noncentrifugens</name>
    <dbReference type="NCBI Taxonomy" id="1128970"/>
    <lineage>
        <taxon>Bacteria</taxon>
        <taxon>Pseudomonadati</taxon>
        <taxon>Bacteroidota</taxon>
        <taxon>Flavobacteriia</taxon>
        <taxon>Flavobacteriales</taxon>
        <taxon>Flavobacteriaceae</taxon>
        <taxon>Flavobacterium</taxon>
    </lineage>
</organism>
<dbReference type="SUPFAM" id="SSF55068">
    <property type="entry name" value="Peptide methionine sulfoxide reductase"/>
    <property type="match status" value="1"/>
</dbReference>
<comment type="catalytic activity">
    <reaction evidence="3">
        <text>L-methionyl-[protein] + [thioredoxin]-disulfide + H2O = L-methionyl-(S)-S-oxide-[protein] + [thioredoxin]-dithiol</text>
        <dbReference type="Rhea" id="RHEA:14217"/>
        <dbReference type="Rhea" id="RHEA-COMP:10698"/>
        <dbReference type="Rhea" id="RHEA-COMP:10700"/>
        <dbReference type="Rhea" id="RHEA-COMP:12313"/>
        <dbReference type="Rhea" id="RHEA-COMP:12315"/>
        <dbReference type="ChEBI" id="CHEBI:15377"/>
        <dbReference type="ChEBI" id="CHEBI:16044"/>
        <dbReference type="ChEBI" id="CHEBI:29950"/>
        <dbReference type="ChEBI" id="CHEBI:44120"/>
        <dbReference type="ChEBI" id="CHEBI:50058"/>
        <dbReference type="EC" id="1.8.4.11"/>
    </reaction>
</comment>
<dbReference type="Proteomes" id="UP000199580">
    <property type="component" value="Unassembled WGS sequence"/>
</dbReference>